<evidence type="ECO:0000256" key="5">
    <source>
        <dbReference type="SAM" id="MobiDB-lite"/>
    </source>
</evidence>
<dbReference type="Proteomes" id="UP000452235">
    <property type="component" value="Unassembled WGS sequence"/>
</dbReference>
<feature type="transmembrane region" description="Helical" evidence="6">
    <location>
        <begin position="153"/>
        <end position="176"/>
    </location>
</feature>
<organism evidence="8 9">
    <name type="scientific">Aspergillus terreus</name>
    <dbReference type="NCBI Taxonomy" id="33178"/>
    <lineage>
        <taxon>Eukaryota</taxon>
        <taxon>Fungi</taxon>
        <taxon>Dikarya</taxon>
        <taxon>Ascomycota</taxon>
        <taxon>Pezizomycotina</taxon>
        <taxon>Eurotiomycetes</taxon>
        <taxon>Eurotiomycetidae</taxon>
        <taxon>Eurotiales</taxon>
        <taxon>Aspergillaceae</taxon>
        <taxon>Aspergillus</taxon>
        <taxon>Aspergillus subgen. Circumdati</taxon>
    </lineage>
</organism>
<gene>
    <name evidence="8" type="ORF">ATEIFO6365_0001096900</name>
</gene>
<dbReference type="AlphaFoldDB" id="A0A5M3YML5"/>
<evidence type="ECO:0000256" key="6">
    <source>
        <dbReference type="SAM" id="Phobius"/>
    </source>
</evidence>
<sequence length="262" mass="27240">MRRRYALLALYALSLLPTTCAWTFVWHNAQNNSFVESGSSSYPCTQVANPEGMAFEYDSEEDPTTIYLYGNTNCAGTPGGQADHYLAKAAGNFIGSFRIVDRTKSTTATPTSTVTTATTSSTQSATTGTGSAAQTSAAGAATAEGGSALSGGAIAGVVVGVVAGVVLIAAVVFFLVRRRRKGAPAAETGGAGLAESGAPTLIQSPAMQGYKEAPKEPERPVVTDQTQSKPPQVMELAGDSLVEMSDSHRVNELEDSSRRRHP</sequence>
<feature type="signal peptide" evidence="7">
    <location>
        <begin position="1"/>
        <end position="21"/>
    </location>
</feature>
<keyword evidence="2 6" id="KW-0812">Transmembrane</keyword>
<comment type="caution">
    <text evidence="8">The sequence shown here is derived from an EMBL/GenBank/DDBJ whole genome shotgun (WGS) entry which is preliminary data.</text>
</comment>
<dbReference type="GO" id="GO:0016020">
    <property type="term" value="C:membrane"/>
    <property type="evidence" value="ECO:0007669"/>
    <property type="project" value="UniProtKB-SubCell"/>
</dbReference>
<proteinExistence type="predicted"/>
<keyword evidence="7" id="KW-0732">Signal</keyword>
<evidence type="ECO:0000313" key="8">
    <source>
        <dbReference type="EMBL" id="GFF12745.1"/>
    </source>
</evidence>
<evidence type="ECO:0000256" key="3">
    <source>
        <dbReference type="ARBA" id="ARBA00022989"/>
    </source>
</evidence>
<evidence type="ECO:0000256" key="1">
    <source>
        <dbReference type="ARBA" id="ARBA00004167"/>
    </source>
</evidence>
<dbReference type="GO" id="GO:0071944">
    <property type="term" value="C:cell periphery"/>
    <property type="evidence" value="ECO:0007669"/>
    <property type="project" value="UniProtKB-ARBA"/>
</dbReference>
<feature type="chain" id="PRO_5043837219" evidence="7">
    <location>
        <begin position="22"/>
        <end position="262"/>
    </location>
</feature>
<feature type="compositionally biased region" description="Basic and acidic residues" evidence="5">
    <location>
        <begin position="245"/>
        <end position="262"/>
    </location>
</feature>
<evidence type="ECO:0000256" key="2">
    <source>
        <dbReference type="ARBA" id="ARBA00022692"/>
    </source>
</evidence>
<feature type="region of interest" description="Disordered" evidence="5">
    <location>
        <begin position="107"/>
        <end position="131"/>
    </location>
</feature>
<reference evidence="8 9" key="1">
    <citation type="submission" date="2020-01" db="EMBL/GenBank/DDBJ databases">
        <title>Aspergillus terreus IFO 6365 whole genome shotgun sequence.</title>
        <authorList>
            <person name="Kanamasa S."/>
            <person name="Takahashi H."/>
        </authorList>
    </citation>
    <scope>NUCLEOTIDE SEQUENCE [LARGE SCALE GENOMIC DNA]</scope>
    <source>
        <strain evidence="8 9">IFO 6365</strain>
    </source>
</reference>
<keyword evidence="9" id="KW-1185">Reference proteome</keyword>
<accession>A0A5M3YML5</accession>
<keyword evidence="3 6" id="KW-1133">Transmembrane helix</keyword>
<evidence type="ECO:0000313" key="9">
    <source>
        <dbReference type="Proteomes" id="UP000452235"/>
    </source>
</evidence>
<name>A0A5M3YML5_ASPTE</name>
<dbReference type="EMBL" id="BLJY01000001">
    <property type="protein sequence ID" value="GFF12745.1"/>
    <property type="molecule type" value="Genomic_DNA"/>
</dbReference>
<dbReference type="PANTHER" id="PTHR15549:SF26">
    <property type="entry name" value="AXIAL BUDDING PATTERN PROTEIN 2-RELATED"/>
    <property type="match status" value="1"/>
</dbReference>
<dbReference type="InterPro" id="IPR051694">
    <property type="entry name" value="Immunoregulatory_rcpt-like"/>
</dbReference>
<protein>
    <submittedName>
        <fullName evidence="8">Uncharacterized protein</fullName>
    </submittedName>
</protein>
<feature type="compositionally biased region" description="Basic and acidic residues" evidence="5">
    <location>
        <begin position="212"/>
        <end position="221"/>
    </location>
</feature>
<dbReference type="OrthoDB" id="4367369at2759"/>
<feature type="region of interest" description="Disordered" evidence="5">
    <location>
        <begin position="206"/>
        <end position="262"/>
    </location>
</feature>
<dbReference type="VEuPathDB" id="FungiDB:ATEG_01744"/>
<evidence type="ECO:0000256" key="7">
    <source>
        <dbReference type="SAM" id="SignalP"/>
    </source>
</evidence>
<comment type="subcellular location">
    <subcellularLocation>
        <location evidence="1">Membrane</location>
        <topology evidence="1">Single-pass membrane protein</topology>
    </subcellularLocation>
</comment>
<dbReference type="PANTHER" id="PTHR15549">
    <property type="entry name" value="PAIRED IMMUNOGLOBULIN-LIKE TYPE 2 RECEPTOR"/>
    <property type="match status" value="1"/>
</dbReference>
<evidence type="ECO:0000256" key="4">
    <source>
        <dbReference type="ARBA" id="ARBA00023136"/>
    </source>
</evidence>
<keyword evidence="4 6" id="KW-0472">Membrane</keyword>